<dbReference type="InterPro" id="IPR041698">
    <property type="entry name" value="Methyltransf_25"/>
</dbReference>
<keyword evidence="5" id="KW-1185">Reference proteome</keyword>
<evidence type="ECO:0000256" key="2">
    <source>
        <dbReference type="ARBA" id="ARBA00022679"/>
    </source>
</evidence>
<protein>
    <submittedName>
        <fullName evidence="4">S-adenosyl-L-methionine-dependent methyltransferase, Methyltransferase domain 25</fullName>
    </submittedName>
</protein>
<evidence type="ECO:0000256" key="1">
    <source>
        <dbReference type="ARBA" id="ARBA00022603"/>
    </source>
</evidence>
<keyword evidence="1 4" id="KW-0489">Methyltransferase</keyword>
<dbReference type="Gene3D" id="3.40.50.150">
    <property type="entry name" value="Vaccinia Virus protein VP39"/>
    <property type="match status" value="1"/>
</dbReference>
<evidence type="ECO:0000313" key="5">
    <source>
        <dbReference type="Proteomes" id="UP001056384"/>
    </source>
</evidence>
<name>A0A9Q9B0Q1_9PEZI</name>
<evidence type="ECO:0000313" key="4">
    <source>
        <dbReference type="EMBL" id="USW55176.1"/>
    </source>
</evidence>
<dbReference type="EMBL" id="CP099424">
    <property type="protein sequence ID" value="USW55176.1"/>
    <property type="molecule type" value="Genomic_DNA"/>
</dbReference>
<organism evidence="4 5">
    <name type="scientific">Septoria linicola</name>
    <dbReference type="NCBI Taxonomy" id="215465"/>
    <lineage>
        <taxon>Eukaryota</taxon>
        <taxon>Fungi</taxon>
        <taxon>Dikarya</taxon>
        <taxon>Ascomycota</taxon>
        <taxon>Pezizomycotina</taxon>
        <taxon>Dothideomycetes</taxon>
        <taxon>Dothideomycetidae</taxon>
        <taxon>Mycosphaerellales</taxon>
        <taxon>Mycosphaerellaceae</taxon>
        <taxon>Septoria</taxon>
    </lineage>
</organism>
<sequence length="218" mass="24024">MADDARQINEQAYDNIAAWYLEWANSGASPRQRYAEKVLQNAPSNPRILELGCGPGVPITKMLLDRGASVVANDISTKQVSMATERCPEATFIAGDMTKLEFEPESFDGVTCFYALFHLPREDQKPMLAKIFSWLKPGGMLVFNSATVDEEEIHGEMMGHGMFWSSFDVEGNKAMVTTAGFELVEAEVVEAGDGKLEQSDPDYGVKFLWIAARKGTVA</sequence>
<reference evidence="4" key="1">
    <citation type="submission" date="2022-06" db="EMBL/GenBank/DDBJ databases">
        <title>Complete genome sequences of two strains of the flax pathogen Septoria linicola.</title>
        <authorList>
            <person name="Lapalu N."/>
            <person name="Simon A."/>
            <person name="Demenou B."/>
            <person name="Paumier D."/>
            <person name="Guillot M.-P."/>
            <person name="Gout L."/>
            <person name="Valade R."/>
        </authorList>
    </citation>
    <scope>NUCLEOTIDE SEQUENCE</scope>
    <source>
        <strain evidence="4">SE15195</strain>
    </source>
</reference>
<keyword evidence="2" id="KW-0808">Transferase</keyword>
<dbReference type="GO" id="GO:0008168">
    <property type="term" value="F:methyltransferase activity"/>
    <property type="evidence" value="ECO:0007669"/>
    <property type="project" value="UniProtKB-KW"/>
</dbReference>
<feature type="domain" description="Methyltransferase" evidence="3">
    <location>
        <begin position="48"/>
        <end position="139"/>
    </location>
</feature>
<proteinExistence type="predicted"/>
<dbReference type="GO" id="GO:0032259">
    <property type="term" value="P:methylation"/>
    <property type="evidence" value="ECO:0007669"/>
    <property type="project" value="UniProtKB-KW"/>
</dbReference>
<dbReference type="CDD" id="cd02440">
    <property type="entry name" value="AdoMet_MTases"/>
    <property type="match status" value="1"/>
</dbReference>
<dbReference type="PANTHER" id="PTHR43861:SF1">
    <property type="entry name" value="TRANS-ACONITATE 2-METHYLTRANSFERASE"/>
    <property type="match status" value="1"/>
</dbReference>
<dbReference type="InterPro" id="IPR029063">
    <property type="entry name" value="SAM-dependent_MTases_sf"/>
</dbReference>
<dbReference type="AlphaFoldDB" id="A0A9Q9B0Q1"/>
<dbReference type="Proteomes" id="UP001056384">
    <property type="component" value="Chromosome 7"/>
</dbReference>
<dbReference type="OrthoDB" id="540004at2759"/>
<dbReference type="SUPFAM" id="SSF53335">
    <property type="entry name" value="S-adenosyl-L-methionine-dependent methyltransferases"/>
    <property type="match status" value="1"/>
</dbReference>
<accession>A0A9Q9B0Q1</accession>
<dbReference type="PANTHER" id="PTHR43861">
    <property type="entry name" value="TRANS-ACONITATE 2-METHYLTRANSFERASE-RELATED"/>
    <property type="match status" value="1"/>
</dbReference>
<evidence type="ECO:0000259" key="3">
    <source>
        <dbReference type="Pfam" id="PF13649"/>
    </source>
</evidence>
<gene>
    <name evidence="4" type="ORF">Slin15195_G084950</name>
</gene>
<dbReference type="Pfam" id="PF13649">
    <property type="entry name" value="Methyltransf_25"/>
    <property type="match status" value="1"/>
</dbReference>